<name>A0ABT5GMY7_9VIBR</name>
<dbReference type="InterPro" id="IPR032047">
    <property type="entry name" value="ResT/TelK_cat"/>
</dbReference>
<dbReference type="InterPro" id="IPR038280">
    <property type="entry name" value="ResT/TelK_cat_sf"/>
</dbReference>
<evidence type="ECO:0000313" key="4">
    <source>
        <dbReference type="EMBL" id="MDC5738573.1"/>
    </source>
</evidence>
<dbReference type="Proteomes" id="UP001150001">
    <property type="component" value="Unassembled WGS sequence"/>
</dbReference>
<evidence type="ECO:0000259" key="3">
    <source>
        <dbReference type="Pfam" id="PF20849"/>
    </source>
</evidence>
<protein>
    <submittedName>
        <fullName evidence="4">Telomere resolvase</fullName>
    </submittedName>
</protein>
<dbReference type="Gene3D" id="1.10.10.2040">
    <property type="match status" value="1"/>
</dbReference>
<dbReference type="Gene3D" id="1.10.287.3180">
    <property type="match status" value="1"/>
</dbReference>
<evidence type="ECO:0000256" key="1">
    <source>
        <dbReference type="SAM" id="MobiDB-lite"/>
    </source>
</evidence>
<organism evidence="4 5">
    <name type="scientific">Vibrio europaeus</name>
    <dbReference type="NCBI Taxonomy" id="300876"/>
    <lineage>
        <taxon>Bacteria</taxon>
        <taxon>Pseudomonadati</taxon>
        <taxon>Pseudomonadota</taxon>
        <taxon>Gammaproteobacteria</taxon>
        <taxon>Vibrionales</taxon>
        <taxon>Vibrionaceae</taxon>
        <taxon>Vibrio</taxon>
        <taxon>Vibrio oreintalis group</taxon>
    </lineage>
</organism>
<dbReference type="RefSeq" id="WP_272236682.1">
    <property type="nucleotide sequence ID" value="NZ_JAPFIQ010000013.1"/>
</dbReference>
<comment type="caution">
    <text evidence="4">The sequence shown here is derived from an EMBL/GenBank/DDBJ whole genome shotgun (WGS) entry which is preliminary data.</text>
</comment>
<reference evidence="4" key="1">
    <citation type="submission" date="2022-11" db="EMBL/GenBank/DDBJ databases">
        <title>Role of the vibriolysin VemA secreted by the emergent pathogen Vibrio europaeus in the colonization of Manila clam mucus.</title>
        <authorList>
            <person name="Martinez C."/>
            <person name="Rodriguez S."/>
            <person name="Vences A."/>
            <person name="Barja J.L."/>
            <person name="Toranzo A.E."/>
            <person name="Dubert J."/>
        </authorList>
    </citation>
    <scope>NUCLEOTIDE SEQUENCE</scope>
    <source>
        <strain evidence="4">3454</strain>
    </source>
</reference>
<feature type="region of interest" description="Disordered" evidence="1">
    <location>
        <begin position="551"/>
        <end position="591"/>
    </location>
</feature>
<feature type="domain" description="Protelomerase TelK-like muzzle" evidence="3">
    <location>
        <begin position="101"/>
        <end position="220"/>
    </location>
</feature>
<feature type="domain" description="Telomere resolvase ResT/TelK catalytic" evidence="2">
    <location>
        <begin position="258"/>
        <end position="449"/>
    </location>
</feature>
<dbReference type="Pfam" id="PF20849">
    <property type="entry name" value="TelK_muzzle"/>
    <property type="match status" value="1"/>
</dbReference>
<dbReference type="Pfam" id="PF16684">
    <property type="entry name" value="ResT-TelK_cat"/>
    <property type="match status" value="1"/>
</dbReference>
<dbReference type="Gene3D" id="1.10.443.30">
    <property type="entry name" value="Telomere resolvase"/>
    <property type="match status" value="1"/>
</dbReference>
<accession>A0ABT5GMY7</accession>
<sequence length="687" mass="79220">MNRQEIVISSKSYIDNKSIETRNRKTNLDKIIIDLLDELGEIQTSDRTQSAKTMAYSRAAKKVITALYGKRKQKSSNSLSLDGASKALTKVRNAVTDTGAMHHSFDKSISSLRNNFPHCSYLVDEIDGYPLRETRERWSKLREKITHVVRVEKQLKKLSPEISNYATVVNKMAKDFPAWSHEIESLKTLKKEDRADAIERLQAIFEETRDFYPALDKLKIDHEVMRHLTKDSFSSDNKQAENKANLIFKKEGVVNIDYTKQMQLMSLLLSDSSAHQWEALAVGVAMATGRRAIEVLFQGEFEKIDNNRLKFTGQAKKRGGVTGDEMEIYSLADANVVLKALSRLRSFSNIASLASLKAERHYSVNELVSNRTAGPLNKFMRDLVDRFPITLEGHRRDWVFKDTRAMYAKTCFELFFKDDKRWAKKDENMFYQELLGHHDTDAQNHYMQFKIHNAGAKWEPVVDDSPERRINAMKAMSENEWIAARESRSSLHKVVIEMLEQDPWRTIKPIDIRKGNNGKTRNYTMVKQYLEVVEDALKIDHSLDVIMERKAEEHSKPKAEEKPEKEAKPKVTQPVDKDSEPVLKPKMKGHKEDDGTWLVDVTIEEESWQINVGKEPKNVMEAFRLAWNEFEYRRALPEKPPAPLVTKDAGMWYSRIMIKGQAICEVWTPSKKASKDSTLALYRDLKI</sequence>
<dbReference type="InterPro" id="IPR049460">
    <property type="entry name" value="TelK_muzzle"/>
</dbReference>
<gene>
    <name evidence="4" type="ORF">OPW20_00770</name>
</gene>
<feature type="compositionally biased region" description="Basic and acidic residues" evidence="1">
    <location>
        <begin position="551"/>
        <end position="583"/>
    </location>
</feature>
<evidence type="ECO:0000259" key="2">
    <source>
        <dbReference type="Pfam" id="PF16684"/>
    </source>
</evidence>
<proteinExistence type="predicted"/>
<dbReference type="Gene3D" id="1.20.1440.270">
    <property type="match status" value="1"/>
</dbReference>
<evidence type="ECO:0000313" key="5">
    <source>
        <dbReference type="Proteomes" id="UP001150001"/>
    </source>
</evidence>
<keyword evidence="5" id="KW-1185">Reference proteome</keyword>
<dbReference type="EMBL" id="JAPFIT010000005">
    <property type="protein sequence ID" value="MDC5738573.1"/>
    <property type="molecule type" value="Genomic_DNA"/>
</dbReference>